<sequence length="86" mass="9522">TDGFVIAEEDLKLRGPGDLEGTAQSGMPFDLKIANLTKDQELMEIAREAAADVLEHDPTETLPQNEVVWSHLRLLKKTMINFSAIS</sequence>
<dbReference type="PANTHER" id="PTHR47964">
    <property type="entry name" value="ATP-DEPENDENT DNA HELICASE HOMOLOG RECG, CHLOROPLASTIC"/>
    <property type="match status" value="1"/>
</dbReference>
<reference evidence="4" key="1">
    <citation type="journal article" date="2012" name="PLoS ONE">
        <title>Gene sets for utilization of primary and secondary nutrition supplies in the distal gut of endangered iberian lynx.</title>
        <authorList>
            <person name="Alcaide M."/>
            <person name="Messina E."/>
            <person name="Richter M."/>
            <person name="Bargiela R."/>
            <person name="Peplies J."/>
            <person name="Huws S.A."/>
            <person name="Newbold C.J."/>
            <person name="Golyshin P.N."/>
            <person name="Simon M.A."/>
            <person name="Lopez G."/>
            <person name="Yakimov M.M."/>
            <person name="Ferrer M."/>
        </authorList>
    </citation>
    <scope>NUCLEOTIDE SEQUENCE</scope>
</reference>
<dbReference type="GO" id="GO:0016787">
    <property type="term" value="F:hydrolase activity"/>
    <property type="evidence" value="ECO:0007669"/>
    <property type="project" value="UniProtKB-KW"/>
</dbReference>
<dbReference type="AlphaFoldDB" id="J9C7R3"/>
<dbReference type="Gene3D" id="3.40.50.300">
    <property type="entry name" value="P-loop containing nucleotide triphosphate hydrolases"/>
    <property type="match status" value="1"/>
</dbReference>
<dbReference type="InterPro" id="IPR027417">
    <property type="entry name" value="P-loop_NTPase"/>
</dbReference>
<organism evidence="4">
    <name type="scientific">gut metagenome</name>
    <dbReference type="NCBI Taxonomy" id="749906"/>
    <lineage>
        <taxon>unclassified sequences</taxon>
        <taxon>metagenomes</taxon>
        <taxon>organismal metagenomes</taxon>
    </lineage>
</organism>
<feature type="non-terminal residue" evidence="4">
    <location>
        <position position="1"/>
    </location>
</feature>
<dbReference type="Pfam" id="PF19833">
    <property type="entry name" value="RecG_dom3_C"/>
    <property type="match status" value="1"/>
</dbReference>
<accession>J9C7R3</accession>
<keyword evidence="2 4" id="KW-0067">ATP-binding</keyword>
<dbReference type="PANTHER" id="PTHR47964:SF1">
    <property type="entry name" value="ATP-DEPENDENT DNA HELICASE HOMOLOG RECG, CHLOROPLASTIC"/>
    <property type="match status" value="1"/>
</dbReference>
<comment type="caution">
    <text evidence="4">The sequence shown here is derived from an EMBL/GenBank/DDBJ whole genome shotgun (WGS) entry which is preliminary data.</text>
</comment>
<proteinExistence type="predicted"/>
<dbReference type="GO" id="GO:0003678">
    <property type="term" value="F:DNA helicase activity"/>
    <property type="evidence" value="ECO:0007669"/>
    <property type="project" value="TreeGrafter"/>
</dbReference>
<keyword evidence="2 4" id="KW-0347">Helicase</keyword>
<evidence type="ECO:0000256" key="1">
    <source>
        <dbReference type="ARBA" id="ARBA00022801"/>
    </source>
</evidence>
<name>J9C7R3_9ZZZZ</name>
<evidence type="ECO:0000313" key="4">
    <source>
        <dbReference type="EMBL" id="EJW95900.1"/>
    </source>
</evidence>
<keyword evidence="1" id="KW-0378">Hydrolase</keyword>
<gene>
    <name evidence="4" type="ORF">EVA_15992</name>
</gene>
<keyword evidence="2 4" id="KW-0547">Nucleotide-binding</keyword>
<evidence type="ECO:0000259" key="3">
    <source>
        <dbReference type="Pfam" id="PF19833"/>
    </source>
</evidence>
<feature type="domain" description="ATP-dependent DNA helicase RecG" evidence="3">
    <location>
        <begin position="2"/>
        <end position="86"/>
    </location>
</feature>
<dbReference type="InterPro" id="IPR045562">
    <property type="entry name" value="RecG_dom3_C"/>
</dbReference>
<evidence type="ECO:0000256" key="2">
    <source>
        <dbReference type="ARBA" id="ARBA00022806"/>
    </source>
</evidence>
<protein>
    <submittedName>
        <fullName evidence="4">ATP-dependent DNA helicase RecG</fullName>
    </submittedName>
</protein>
<dbReference type="InterPro" id="IPR047112">
    <property type="entry name" value="RecG/Mfd"/>
</dbReference>
<dbReference type="EMBL" id="AMCI01005561">
    <property type="protein sequence ID" value="EJW95900.1"/>
    <property type="molecule type" value="Genomic_DNA"/>
</dbReference>
<dbReference type="GO" id="GO:0006281">
    <property type="term" value="P:DNA repair"/>
    <property type="evidence" value="ECO:0007669"/>
    <property type="project" value="InterPro"/>
</dbReference>